<dbReference type="Proteomes" id="UP001642483">
    <property type="component" value="Unassembled WGS sequence"/>
</dbReference>
<keyword evidence="7 9" id="KW-1015">Disulfide bond</keyword>
<dbReference type="PANTHER" id="PTHR19325:SF575">
    <property type="entry name" value="LOCOMOTION-RELATED PROTEIN HIKARU GENKI"/>
    <property type="match status" value="1"/>
</dbReference>
<evidence type="ECO:0000256" key="3">
    <source>
        <dbReference type="ARBA" id="ARBA00022692"/>
    </source>
</evidence>
<dbReference type="SUPFAM" id="SSF57535">
    <property type="entry name" value="Complement control module/SCR domain"/>
    <property type="match status" value="11"/>
</dbReference>
<proteinExistence type="predicted"/>
<keyword evidence="15" id="KW-1185">Reference proteome</keyword>
<dbReference type="SUPFAM" id="SSF81321">
    <property type="entry name" value="Family A G protein-coupled receptor-like"/>
    <property type="match status" value="1"/>
</dbReference>
<evidence type="ECO:0000259" key="13">
    <source>
        <dbReference type="PROSITE" id="PS50923"/>
    </source>
</evidence>
<evidence type="ECO:0000256" key="4">
    <source>
        <dbReference type="ARBA" id="ARBA00022737"/>
    </source>
</evidence>
<feature type="transmembrane region" description="Helical" evidence="11">
    <location>
        <begin position="1036"/>
        <end position="1056"/>
    </location>
</feature>
<evidence type="ECO:0000259" key="12">
    <source>
        <dbReference type="PROSITE" id="PS50262"/>
    </source>
</evidence>
<dbReference type="InterPro" id="IPR017452">
    <property type="entry name" value="GPCR_Rhodpsn_7TM"/>
</dbReference>
<feature type="disulfide bond" evidence="9">
    <location>
        <begin position="722"/>
        <end position="765"/>
    </location>
</feature>
<evidence type="ECO:0000313" key="14">
    <source>
        <dbReference type="EMBL" id="CAK8686670.1"/>
    </source>
</evidence>
<dbReference type="InterPro" id="IPR000276">
    <property type="entry name" value="GPCR_Rhodpsn"/>
</dbReference>
<organism evidence="14 15">
    <name type="scientific">Clavelina lepadiformis</name>
    <name type="common">Light-bulb sea squirt</name>
    <name type="synonym">Ascidia lepadiformis</name>
    <dbReference type="NCBI Taxonomy" id="159417"/>
    <lineage>
        <taxon>Eukaryota</taxon>
        <taxon>Metazoa</taxon>
        <taxon>Chordata</taxon>
        <taxon>Tunicata</taxon>
        <taxon>Ascidiacea</taxon>
        <taxon>Aplousobranchia</taxon>
        <taxon>Clavelinidae</taxon>
        <taxon>Clavelina</taxon>
    </lineage>
</organism>
<accession>A0ABP0G972</accession>
<evidence type="ECO:0000256" key="11">
    <source>
        <dbReference type="SAM" id="Phobius"/>
    </source>
</evidence>
<dbReference type="PANTHER" id="PTHR19325">
    <property type="entry name" value="COMPLEMENT COMPONENT-RELATED SUSHI DOMAIN-CONTAINING"/>
    <property type="match status" value="1"/>
</dbReference>
<feature type="domain" description="G-protein coupled receptors family 1 profile" evidence="12">
    <location>
        <begin position="966"/>
        <end position="1244"/>
    </location>
</feature>
<evidence type="ECO:0008006" key="16">
    <source>
        <dbReference type="Google" id="ProtNLM"/>
    </source>
</evidence>
<dbReference type="SMART" id="SM00032">
    <property type="entry name" value="CCP"/>
    <property type="match status" value="12"/>
</dbReference>
<dbReference type="CDD" id="cd00637">
    <property type="entry name" value="7tm_classA_rhodopsin-like"/>
    <property type="match status" value="1"/>
</dbReference>
<dbReference type="PROSITE" id="PS50262">
    <property type="entry name" value="G_PROTEIN_RECEP_F1_2"/>
    <property type="match status" value="1"/>
</dbReference>
<evidence type="ECO:0000256" key="9">
    <source>
        <dbReference type="PROSITE-ProRule" id="PRU00302"/>
    </source>
</evidence>
<keyword evidence="5 11" id="KW-1133">Transmembrane helix</keyword>
<dbReference type="Pfam" id="PF00084">
    <property type="entry name" value="Sushi"/>
    <property type="match status" value="7"/>
</dbReference>
<name>A0ABP0G972_CLALP</name>
<feature type="transmembrane region" description="Helical" evidence="11">
    <location>
        <begin position="1225"/>
        <end position="1244"/>
    </location>
</feature>
<dbReference type="PRINTS" id="PR00237">
    <property type="entry name" value="GPCRRHODOPSN"/>
</dbReference>
<dbReference type="CDD" id="cd00033">
    <property type="entry name" value="CCP"/>
    <property type="match status" value="8"/>
</dbReference>
<evidence type="ECO:0000256" key="2">
    <source>
        <dbReference type="ARBA" id="ARBA00022659"/>
    </source>
</evidence>
<feature type="disulfide bond" evidence="9">
    <location>
        <begin position="328"/>
        <end position="371"/>
    </location>
</feature>
<feature type="domain" description="Sushi" evidence="13">
    <location>
        <begin position="662"/>
        <end position="717"/>
    </location>
</feature>
<comment type="subcellular location">
    <subcellularLocation>
        <location evidence="1">Membrane</location>
    </subcellularLocation>
</comment>
<dbReference type="InterPro" id="IPR050350">
    <property type="entry name" value="Compl-Cell_Adhes-Reg"/>
</dbReference>
<feature type="domain" description="Sushi" evidence="13">
    <location>
        <begin position="326"/>
        <end position="390"/>
    </location>
</feature>
<protein>
    <recommendedName>
        <fullName evidence="16">Sushi, von Willebrand factor type A, EGF and pentraxin domain-containing protein 1</fullName>
    </recommendedName>
</protein>
<dbReference type="InterPro" id="IPR035976">
    <property type="entry name" value="Sushi/SCR/CCP_sf"/>
</dbReference>
<dbReference type="InterPro" id="IPR000436">
    <property type="entry name" value="Sushi_SCR_CCP_dom"/>
</dbReference>
<feature type="domain" description="Sushi" evidence="13">
    <location>
        <begin position="720"/>
        <end position="785"/>
    </location>
</feature>
<feature type="domain" description="Sushi" evidence="13">
    <location>
        <begin position="464"/>
        <end position="527"/>
    </location>
</feature>
<evidence type="ECO:0000313" key="15">
    <source>
        <dbReference type="Proteomes" id="UP001642483"/>
    </source>
</evidence>
<feature type="transmembrane region" description="Helical" evidence="11">
    <location>
        <begin position="949"/>
        <end position="973"/>
    </location>
</feature>
<sequence>MIFVSLEHEDYPHSPATPTVIEPCLQDPVRLVSLSVVPFFKPNPPSERSGNGLPRLVCLAPPPAPDGSVLLSANEILTEATFSLGTKVTYGCKDPCSTHVKDTFTCTLWGWIGEFSSCPLHCNNPPTVAHGERYFISKREDSQTRYFCDPGYFTSNLTLIQCIQGKWISLRETFQYLVSQFKLILPTCIEPTDGCGNPPLLINGAHEGENKFNQKHDFDDKITYSCIDGYYLNAPAGAESTCLDGNRWSLNESASNFPICEPDCKNPPQSTNATVVNFSTTEGSVAHYICDEGLSTNDVTTSTCRRNGTIVSWDLVQLPRCRIPENGCGNPPMINNGFAVKHPPYNEGDAVTYDCFHGYELVDPGGFFVVCRQNEWTNESESQNFPFCRRVCLSLPATLNQAGTLLVDETLRNKDGISFSNGVEHGFGCQPGYRLVRDATLTCVEGNWNWTVNGRPAKAPLCYRDCGPPPEVANATVNALVTVERQSADYVCNPGFFTVDSKRIECDSNGKWTVQLQKNDTLPTCTISPSGCGNPPLLKNGWFFFIGPYYNNTVTYRCNFGFDISAPNGTTSTCMPRNTWSLPRESVNFPTCNPGCLQTPPKATGGLEIVGENLFKNYVGFRFGSTVTYGCKEGSTLIGSSILKCNNRMWVPSLPTCVQNCSALPPVPNSKIKTRLNFEAQSYEYVCDQGFSTTDFPITNCLEDGTWSLTRLPRCIVPRTGCGNPSLLQNGKYSDEAPFKEGATVTYQCKDGFRMVAPSGSVSICQIGNKWSLEMNQSIFPECQLGCKTKPPIPDTDSEQSVLILKEPYPDITGIYAIGSRIVFGCDKNEIIDGASFSECFGNEWFPDVGETYCRSSPFHVVPRGSFVFYGPRRALDDAQSNNFIQSNFSISTNMTNYTAASRTNGSDLIPITSVCGYPGFCVGSPPDIYFKCFSQTLFECDMCGVDRAAVFLFFVLLFGLAIFFGNALVIWVGHKRLTRRKANKMDICKTSLAVADILTGIQILVVVSFNFSWTMNSTPEELNQQYSILKGSSQAYVGGIFFLFTLTSSLFHLVYMGGERLYAIAKPIRYKWQKKTSVNVGLGVVWILSLLSATVPAWFPNQLVFAYLVPTLLYFPAIGDTASNVDYSAPIVVMIIFYLLPFILLTASCLATTTFVYNAGRDGMKTANVEQSLSSNKRRNKRKLAVLKTIAIMQISFTVTLVPLAVAGSLLYSDHLDCYNFAQPYMVCFYLNMTNSLVNFIVYSARDQEFRNEVVDIFKPGYLKQLSVSSNAQTPKKSENSSKKVDSSENVIEAGNTQQ</sequence>
<evidence type="ECO:0000256" key="1">
    <source>
        <dbReference type="ARBA" id="ARBA00004370"/>
    </source>
</evidence>
<evidence type="ECO:0000256" key="7">
    <source>
        <dbReference type="ARBA" id="ARBA00023157"/>
    </source>
</evidence>
<keyword evidence="6 11" id="KW-0472">Membrane</keyword>
<dbReference type="PROSITE" id="PS50923">
    <property type="entry name" value="SUSHI"/>
    <property type="match status" value="6"/>
</dbReference>
<feature type="transmembrane region" description="Helical" evidence="11">
    <location>
        <begin position="1186"/>
        <end position="1213"/>
    </location>
</feature>
<feature type="transmembrane region" description="Helical" evidence="11">
    <location>
        <begin position="1077"/>
        <end position="1100"/>
    </location>
</feature>
<keyword evidence="4" id="KW-0677">Repeat</keyword>
<feature type="transmembrane region" description="Helical" evidence="11">
    <location>
        <begin position="1132"/>
        <end position="1158"/>
    </location>
</feature>
<feature type="compositionally biased region" description="Basic and acidic residues" evidence="10">
    <location>
        <begin position="1277"/>
        <end position="1288"/>
    </location>
</feature>
<dbReference type="EMBL" id="CAWYQH010000102">
    <property type="protein sequence ID" value="CAK8686670.1"/>
    <property type="molecule type" value="Genomic_DNA"/>
</dbReference>
<dbReference type="Gene3D" id="1.20.1070.10">
    <property type="entry name" value="Rhodopsin 7-helix transmembrane proteins"/>
    <property type="match status" value="1"/>
</dbReference>
<evidence type="ECO:0000256" key="5">
    <source>
        <dbReference type="ARBA" id="ARBA00022989"/>
    </source>
</evidence>
<evidence type="ECO:0000256" key="8">
    <source>
        <dbReference type="ARBA" id="ARBA00023180"/>
    </source>
</evidence>
<keyword evidence="8" id="KW-0325">Glycoprotein</keyword>
<comment type="caution">
    <text evidence="14">The sequence shown here is derived from an EMBL/GenBank/DDBJ whole genome shotgun (WGS) entry which is preliminary data.</text>
</comment>
<dbReference type="Gene3D" id="2.10.70.10">
    <property type="entry name" value="Complement Module, domain 1"/>
    <property type="match status" value="8"/>
</dbReference>
<gene>
    <name evidence="14" type="ORF">CVLEPA_LOCUS18598</name>
</gene>
<evidence type="ECO:0000256" key="6">
    <source>
        <dbReference type="ARBA" id="ARBA00023136"/>
    </source>
</evidence>
<feature type="transmembrane region" description="Helical" evidence="11">
    <location>
        <begin position="994"/>
        <end position="1016"/>
    </location>
</feature>
<feature type="region of interest" description="Disordered" evidence="10">
    <location>
        <begin position="1269"/>
        <end position="1300"/>
    </location>
</feature>
<feature type="domain" description="Sushi" evidence="13">
    <location>
        <begin position="193"/>
        <end position="262"/>
    </location>
</feature>
<feature type="domain" description="Sushi" evidence="13">
    <location>
        <begin position="594"/>
        <end position="659"/>
    </location>
</feature>
<dbReference type="Pfam" id="PF00001">
    <property type="entry name" value="7tm_1"/>
    <property type="match status" value="1"/>
</dbReference>
<comment type="caution">
    <text evidence="9">Lacks conserved residue(s) required for the propagation of feature annotation.</text>
</comment>
<keyword evidence="3 11" id="KW-0812">Transmembrane</keyword>
<evidence type="ECO:0000256" key="10">
    <source>
        <dbReference type="SAM" id="MobiDB-lite"/>
    </source>
</evidence>
<keyword evidence="2 9" id="KW-0768">Sushi</keyword>
<reference evidence="14 15" key="1">
    <citation type="submission" date="2024-02" db="EMBL/GenBank/DDBJ databases">
        <authorList>
            <person name="Daric V."/>
            <person name="Darras S."/>
        </authorList>
    </citation>
    <scope>NUCLEOTIDE SEQUENCE [LARGE SCALE GENOMIC DNA]</scope>
</reference>